<sequence>MYRLICPLNLWKRIDKQGVRNEHLANRFFTIALNREISIIDHSRHATVDRRKFARI</sequence>
<evidence type="ECO:0000313" key="2">
    <source>
        <dbReference type="Proteomes" id="UP001152759"/>
    </source>
</evidence>
<dbReference type="EMBL" id="OU963866">
    <property type="protein sequence ID" value="CAH0390403.1"/>
    <property type="molecule type" value="Genomic_DNA"/>
</dbReference>
<evidence type="ECO:0000313" key="1">
    <source>
        <dbReference type="EMBL" id="CAH0390403.1"/>
    </source>
</evidence>
<accession>A0A9P0AF07</accession>
<name>A0A9P0AF07_BEMTA</name>
<dbReference type="AlphaFoldDB" id="A0A9P0AF07"/>
<gene>
    <name evidence="1" type="ORF">BEMITA_LOCUS9127</name>
</gene>
<dbReference type="Proteomes" id="UP001152759">
    <property type="component" value="Chromosome 5"/>
</dbReference>
<organism evidence="1 2">
    <name type="scientific">Bemisia tabaci</name>
    <name type="common">Sweetpotato whitefly</name>
    <name type="synonym">Aleurodes tabaci</name>
    <dbReference type="NCBI Taxonomy" id="7038"/>
    <lineage>
        <taxon>Eukaryota</taxon>
        <taxon>Metazoa</taxon>
        <taxon>Ecdysozoa</taxon>
        <taxon>Arthropoda</taxon>
        <taxon>Hexapoda</taxon>
        <taxon>Insecta</taxon>
        <taxon>Pterygota</taxon>
        <taxon>Neoptera</taxon>
        <taxon>Paraneoptera</taxon>
        <taxon>Hemiptera</taxon>
        <taxon>Sternorrhyncha</taxon>
        <taxon>Aleyrodoidea</taxon>
        <taxon>Aleyrodidae</taxon>
        <taxon>Aleyrodinae</taxon>
        <taxon>Bemisia</taxon>
    </lineage>
</organism>
<protein>
    <submittedName>
        <fullName evidence="1">Uncharacterized protein</fullName>
    </submittedName>
</protein>
<keyword evidence="2" id="KW-1185">Reference proteome</keyword>
<reference evidence="1" key="1">
    <citation type="submission" date="2021-12" db="EMBL/GenBank/DDBJ databases">
        <authorList>
            <person name="King R."/>
        </authorList>
    </citation>
    <scope>NUCLEOTIDE SEQUENCE</scope>
</reference>
<proteinExistence type="predicted"/>